<sequence>MRTAVDKTSAQKMKWNAPPDEAPEGVCDTRIDTDCLYYTGEGVKVLVDECTRFHDIISNRDSSGRTSESEDEVEVAV</sequence>
<gene>
    <name evidence="2" type="ORF">ElyMa_005660900</name>
</gene>
<dbReference type="EMBL" id="BMAT01011341">
    <property type="protein sequence ID" value="GFR70764.1"/>
    <property type="molecule type" value="Genomic_DNA"/>
</dbReference>
<evidence type="ECO:0000313" key="3">
    <source>
        <dbReference type="Proteomes" id="UP000762676"/>
    </source>
</evidence>
<protein>
    <submittedName>
        <fullName evidence="2">Uncharacterized protein</fullName>
    </submittedName>
</protein>
<reference evidence="2 3" key="1">
    <citation type="journal article" date="2021" name="Elife">
        <title>Chloroplast acquisition without the gene transfer in kleptoplastic sea slugs, Plakobranchus ocellatus.</title>
        <authorList>
            <person name="Maeda T."/>
            <person name="Takahashi S."/>
            <person name="Yoshida T."/>
            <person name="Shimamura S."/>
            <person name="Takaki Y."/>
            <person name="Nagai Y."/>
            <person name="Toyoda A."/>
            <person name="Suzuki Y."/>
            <person name="Arimoto A."/>
            <person name="Ishii H."/>
            <person name="Satoh N."/>
            <person name="Nishiyama T."/>
            <person name="Hasebe M."/>
            <person name="Maruyama T."/>
            <person name="Minagawa J."/>
            <person name="Obokata J."/>
            <person name="Shigenobu S."/>
        </authorList>
    </citation>
    <scope>NUCLEOTIDE SEQUENCE [LARGE SCALE GENOMIC DNA]</scope>
</reference>
<dbReference type="AlphaFoldDB" id="A0AAV4FCS6"/>
<proteinExistence type="predicted"/>
<evidence type="ECO:0000256" key="1">
    <source>
        <dbReference type="SAM" id="MobiDB-lite"/>
    </source>
</evidence>
<keyword evidence="3" id="KW-1185">Reference proteome</keyword>
<feature type="compositionally biased region" description="Polar residues" evidence="1">
    <location>
        <begin position="1"/>
        <end position="11"/>
    </location>
</feature>
<evidence type="ECO:0000313" key="2">
    <source>
        <dbReference type="EMBL" id="GFR70764.1"/>
    </source>
</evidence>
<accession>A0AAV4FCS6</accession>
<feature type="region of interest" description="Disordered" evidence="1">
    <location>
        <begin position="58"/>
        <end position="77"/>
    </location>
</feature>
<feature type="region of interest" description="Disordered" evidence="1">
    <location>
        <begin position="1"/>
        <end position="22"/>
    </location>
</feature>
<organism evidence="2 3">
    <name type="scientific">Elysia marginata</name>
    <dbReference type="NCBI Taxonomy" id="1093978"/>
    <lineage>
        <taxon>Eukaryota</taxon>
        <taxon>Metazoa</taxon>
        <taxon>Spiralia</taxon>
        <taxon>Lophotrochozoa</taxon>
        <taxon>Mollusca</taxon>
        <taxon>Gastropoda</taxon>
        <taxon>Heterobranchia</taxon>
        <taxon>Euthyneura</taxon>
        <taxon>Panpulmonata</taxon>
        <taxon>Sacoglossa</taxon>
        <taxon>Placobranchoidea</taxon>
        <taxon>Plakobranchidae</taxon>
        <taxon>Elysia</taxon>
    </lineage>
</organism>
<dbReference type="Proteomes" id="UP000762676">
    <property type="component" value="Unassembled WGS sequence"/>
</dbReference>
<name>A0AAV4FCS6_9GAST</name>
<comment type="caution">
    <text evidence="2">The sequence shown here is derived from an EMBL/GenBank/DDBJ whole genome shotgun (WGS) entry which is preliminary data.</text>
</comment>